<protein>
    <submittedName>
        <fullName evidence="1">Sirt2 protein</fullName>
    </submittedName>
</protein>
<dbReference type="EMBL" id="CAJNJA010031498">
    <property type="protein sequence ID" value="CAE7657832.1"/>
    <property type="molecule type" value="Genomic_DNA"/>
</dbReference>
<sequence>MDPKDLIVDSLTFRIRVQPRLKVLPGESPDAPPTMEVRLQLFLELRPVFRTPGPKPTTMTTTAKPYDRRRRGHFDPAPPEVERWCTIHLVRVACGVWLRVLVNPLWTCVRCCKRVPRCGPCTFQCPPGELSELEWFAESPKWPENLTIPAGFLFDTPDLRKLLSTAERQRVQDFEETVDEETVPPENVSVTDGDCPVPFAIGGGCKCTRGCSPLPYLNSDFTSDTSLSCEGQRPPPYGPVALHKTICGPRRVHKEFALGKTTQLDGIYARCKVGTLIGGACSKFLPYDGAEILAAFPEDRNMFRCLGTGEWSEEPVHETVARAWCLELEGNEKVIMVRREGRDNASAQCPDGYQVVGGGCTFIEGTEFTLRESYPTSQNTWECVFDSTRSCGEGSPVCLRSEARAMCLGIASVQ</sequence>
<evidence type="ECO:0000313" key="2">
    <source>
        <dbReference type="Proteomes" id="UP000601435"/>
    </source>
</evidence>
<comment type="caution">
    <text evidence="1">The sequence shown here is derived from an EMBL/GenBank/DDBJ whole genome shotgun (WGS) entry which is preliminary data.</text>
</comment>
<accession>A0A812W3T6</accession>
<dbReference type="Proteomes" id="UP000601435">
    <property type="component" value="Unassembled WGS sequence"/>
</dbReference>
<gene>
    <name evidence="1" type="primary">sirt2</name>
    <name evidence="1" type="ORF">SNEC2469_LOCUS18635</name>
</gene>
<dbReference type="AlphaFoldDB" id="A0A812W3T6"/>
<dbReference type="OrthoDB" id="10515797at2759"/>
<evidence type="ECO:0000313" key="1">
    <source>
        <dbReference type="EMBL" id="CAE7657832.1"/>
    </source>
</evidence>
<organism evidence="1 2">
    <name type="scientific">Symbiodinium necroappetens</name>
    <dbReference type="NCBI Taxonomy" id="1628268"/>
    <lineage>
        <taxon>Eukaryota</taxon>
        <taxon>Sar</taxon>
        <taxon>Alveolata</taxon>
        <taxon>Dinophyceae</taxon>
        <taxon>Suessiales</taxon>
        <taxon>Symbiodiniaceae</taxon>
        <taxon>Symbiodinium</taxon>
    </lineage>
</organism>
<reference evidence="1" key="1">
    <citation type="submission" date="2021-02" db="EMBL/GenBank/DDBJ databases">
        <authorList>
            <person name="Dougan E. K."/>
            <person name="Rhodes N."/>
            <person name="Thang M."/>
            <person name="Chan C."/>
        </authorList>
    </citation>
    <scope>NUCLEOTIDE SEQUENCE</scope>
</reference>
<keyword evidence="2" id="KW-1185">Reference proteome</keyword>
<name>A0A812W3T6_9DINO</name>
<proteinExistence type="predicted"/>